<keyword evidence="1 3" id="KW-0378">Hydrolase</keyword>
<dbReference type="EMBL" id="VTOX01000010">
    <property type="protein sequence ID" value="NKE68460.1"/>
    <property type="molecule type" value="Genomic_DNA"/>
</dbReference>
<organism evidence="3 4">
    <name type="scientific">Ramlibacter lithotrophicus</name>
    <dbReference type="NCBI Taxonomy" id="2606681"/>
    <lineage>
        <taxon>Bacteria</taxon>
        <taxon>Pseudomonadati</taxon>
        <taxon>Pseudomonadota</taxon>
        <taxon>Betaproteobacteria</taxon>
        <taxon>Burkholderiales</taxon>
        <taxon>Comamonadaceae</taxon>
        <taxon>Ramlibacter</taxon>
    </lineage>
</organism>
<evidence type="ECO:0000313" key="3">
    <source>
        <dbReference type="EMBL" id="NKE68460.1"/>
    </source>
</evidence>
<dbReference type="AlphaFoldDB" id="A0A7X6DJU5"/>
<reference evidence="3 4" key="1">
    <citation type="journal article" date="2020" name="Nature">
        <title>Bacterial chemolithoautotrophy via manganese oxidation.</title>
        <authorList>
            <person name="Yu H."/>
            <person name="Leadbetter J.R."/>
        </authorList>
    </citation>
    <scope>NUCLEOTIDE SEQUENCE [LARGE SCALE GENOMIC DNA]</scope>
    <source>
        <strain evidence="3 4">RBP-1</strain>
    </source>
</reference>
<dbReference type="GO" id="GO:0016020">
    <property type="term" value="C:membrane"/>
    <property type="evidence" value="ECO:0007669"/>
    <property type="project" value="TreeGrafter"/>
</dbReference>
<dbReference type="RefSeq" id="WP_168109577.1">
    <property type="nucleotide sequence ID" value="NZ_VTOX01000010.1"/>
</dbReference>
<dbReference type="Gene3D" id="3.40.50.1820">
    <property type="entry name" value="alpha/beta hydrolase"/>
    <property type="match status" value="1"/>
</dbReference>
<dbReference type="InterPro" id="IPR029058">
    <property type="entry name" value="AB_hydrolase_fold"/>
</dbReference>
<dbReference type="GO" id="GO:0016787">
    <property type="term" value="F:hydrolase activity"/>
    <property type="evidence" value="ECO:0007669"/>
    <property type="project" value="UniProtKB-KW"/>
</dbReference>
<feature type="domain" description="AB hydrolase-1" evidence="2">
    <location>
        <begin position="22"/>
        <end position="263"/>
    </location>
</feature>
<dbReference type="InterPro" id="IPR000073">
    <property type="entry name" value="AB_hydrolase_1"/>
</dbReference>
<proteinExistence type="predicted"/>
<dbReference type="SUPFAM" id="SSF53474">
    <property type="entry name" value="alpha/beta-Hydrolases"/>
    <property type="match status" value="1"/>
</dbReference>
<accession>A0A7X6DJU5</accession>
<dbReference type="PANTHER" id="PTHR43798:SF31">
    <property type="entry name" value="AB HYDROLASE SUPERFAMILY PROTEIN YCLE"/>
    <property type="match status" value="1"/>
</dbReference>
<sequence length="306" mass="33170">MATLTTDDGVKLYYEDTGAGTPIVFVHEFAGDHRSWEPQVRHFSRRYRCITYCARGYLPSEVPEGIERYSQERWREDLRSVLDALDLPAAHVVGLSMGAFATLHFGMRYCARGAPPRALSLTVAGCGTGAHPAAYAQAQADSRALAASIRGKGMAHLAATYGHGPARVQFRNKDPRGFAEAIAQLAEHSAEGSANTLLGYQARRPSLYDLTDAIAAIDVPVLVATGDEDEACLEPSLLLKRTIPKAALAVFPRSGHAINLEEPVMFNRLLDDFFHQVERGPWPARDPAAACPSIYGPGGRPPFTAP</sequence>
<evidence type="ECO:0000256" key="1">
    <source>
        <dbReference type="ARBA" id="ARBA00022801"/>
    </source>
</evidence>
<comment type="caution">
    <text evidence="3">The sequence shown here is derived from an EMBL/GenBank/DDBJ whole genome shotgun (WGS) entry which is preliminary data.</text>
</comment>
<gene>
    <name evidence="3" type="ORF">RAMLITH_21820</name>
</gene>
<evidence type="ECO:0000259" key="2">
    <source>
        <dbReference type="Pfam" id="PF00561"/>
    </source>
</evidence>
<dbReference type="Proteomes" id="UP000521868">
    <property type="component" value="Unassembled WGS sequence"/>
</dbReference>
<dbReference type="InterPro" id="IPR050266">
    <property type="entry name" value="AB_hydrolase_sf"/>
</dbReference>
<keyword evidence="4" id="KW-1185">Reference proteome</keyword>
<dbReference type="Pfam" id="PF00561">
    <property type="entry name" value="Abhydrolase_1"/>
    <property type="match status" value="1"/>
</dbReference>
<dbReference type="PANTHER" id="PTHR43798">
    <property type="entry name" value="MONOACYLGLYCEROL LIPASE"/>
    <property type="match status" value="1"/>
</dbReference>
<name>A0A7X6DJU5_9BURK</name>
<evidence type="ECO:0000313" key="4">
    <source>
        <dbReference type="Proteomes" id="UP000521868"/>
    </source>
</evidence>
<protein>
    <submittedName>
        <fullName evidence="3">Alpha/beta fold hydrolase</fullName>
    </submittedName>
</protein>